<evidence type="ECO:0000313" key="2">
    <source>
        <dbReference type="Proteomes" id="UP001162156"/>
    </source>
</evidence>
<evidence type="ECO:0000313" key="1">
    <source>
        <dbReference type="EMBL" id="KAJ8961054.1"/>
    </source>
</evidence>
<proteinExistence type="predicted"/>
<organism evidence="1 2">
    <name type="scientific">Rhamnusium bicolor</name>
    <dbReference type="NCBI Taxonomy" id="1586634"/>
    <lineage>
        <taxon>Eukaryota</taxon>
        <taxon>Metazoa</taxon>
        <taxon>Ecdysozoa</taxon>
        <taxon>Arthropoda</taxon>
        <taxon>Hexapoda</taxon>
        <taxon>Insecta</taxon>
        <taxon>Pterygota</taxon>
        <taxon>Neoptera</taxon>
        <taxon>Endopterygota</taxon>
        <taxon>Coleoptera</taxon>
        <taxon>Polyphaga</taxon>
        <taxon>Cucujiformia</taxon>
        <taxon>Chrysomeloidea</taxon>
        <taxon>Cerambycidae</taxon>
        <taxon>Lepturinae</taxon>
        <taxon>Rhagiini</taxon>
        <taxon>Rhamnusium</taxon>
    </lineage>
</organism>
<accession>A0AAV8ZD22</accession>
<dbReference type="Proteomes" id="UP001162156">
    <property type="component" value="Unassembled WGS sequence"/>
</dbReference>
<dbReference type="EMBL" id="JANEYF010001621">
    <property type="protein sequence ID" value="KAJ8961054.1"/>
    <property type="molecule type" value="Genomic_DNA"/>
</dbReference>
<reference evidence="1" key="1">
    <citation type="journal article" date="2023" name="Insect Mol. Biol.">
        <title>Genome sequencing provides insights into the evolution of gene families encoding plant cell wall-degrading enzymes in longhorned beetles.</title>
        <authorList>
            <person name="Shin N.R."/>
            <person name="Okamura Y."/>
            <person name="Kirsch R."/>
            <person name="Pauchet Y."/>
        </authorList>
    </citation>
    <scope>NUCLEOTIDE SEQUENCE</scope>
    <source>
        <strain evidence="1">RBIC_L_NR</strain>
    </source>
</reference>
<protein>
    <submittedName>
        <fullName evidence="1">Uncharacterized protein</fullName>
    </submittedName>
</protein>
<keyword evidence="2" id="KW-1185">Reference proteome</keyword>
<dbReference type="AlphaFoldDB" id="A0AAV8ZD22"/>
<gene>
    <name evidence="1" type="ORF">NQ314_005984</name>
</gene>
<name>A0AAV8ZD22_9CUCU</name>
<comment type="caution">
    <text evidence="1">The sequence shown here is derived from an EMBL/GenBank/DDBJ whole genome shotgun (WGS) entry which is preliminary data.</text>
</comment>
<sequence length="143" mass="16604">MVSEIDNVQTKMKDAEFEMQIKDKSAKDVIDAASYLVEFYIKKIYVSENHILMQNILLKCIEFWLSNNLPVPVLENILLKNMDKYFYPLSILLFCKNFGNTLDDEIFKDDCDSKPTSSGFLKEFSTKFCLQLCSMVLENVNKS</sequence>